<evidence type="ECO:0000313" key="12">
    <source>
        <dbReference type="Proteomes" id="UP000803884"/>
    </source>
</evidence>
<feature type="compositionally biased region" description="Polar residues" evidence="9">
    <location>
        <begin position="36"/>
        <end position="46"/>
    </location>
</feature>
<accession>A0AB34KDK8</accession>
<evidence type="ECO:0000256" key="5">
    <source>
        <dbReference type="ARBA" id="ARBA00023054"/>
    </source>
</evidence>
<dbReference type="Proteomes" id="UP000803884">
    <property type="component" value="Unassembled WGS sequence"/>
</dbReference>
<evidence type="ECO:0000256" key="9">
    <source>
        <dbReference type="SAM" id="MobiDB-lite"/>
    </source>
</evidence>
<evidence type="ECO:0000313" key="11">
    <source>
        <dbReference type="EMBL" id="KAL1583065.1"/>
    </source>
</evidence>
<evidence type="ECO:0000256" key="4">
    <source>
        <dbReference type="ARBA" id="ARBA00022989"/>
    </source>
</evidence>
<feature type="region of interest" description="Disordered" evidence="9">
    <location>
        <begin position="395"/>
        <end position="431"/>
    </location>
</feature>
<keyword evidence="12" id="KW-1185">Reference proteome</keyword>
<keyword evidence="5 8" id="KW-0175">Coiled coil</keyword>
<dbReference type="GeneID" id="96009891"/>
<comment type="subcellular location">
    <subcellularLocation>
        <location evidence="2">Membrane</location>
    </subcellularLocation>
    <subcellularLocation>
        <location evidence="1">Mitochondrion</location>
    </subcellularLocation>
</comment>
<keyword evidence="4 10" id="KW-1133">Transmembrane helix</keyword>
<gene>
    <name evidence="11" type="ORF">WHR41_08449</name>
</gene>
<keyword evidence="6" id="KW-0496">Mitochondrion</keyword>
<sequence>MAAPRLPFLWPMLFRASEQAAPVSKNAVRRGRRALHSTSRTRQSSIVPKRYGQANEPPPYLGGGKSYGPSTKQSESQQSKELPKIGEKLQEDGEREVKQAIPVEEDEAQQSTEDSQRTTANGDPMVDKAEDAEKEKSAESLLDTVMDPAQHEKEGGNTPPPNPPNQQQQQQDASKPSDETSLELATPHFPEEHTPSLRHPPHIDKPRYVHHFDTYSLVRRLEAGGWTKPQAITVMKSMRLLLGDNLDNASQALVSKSDVENESYLFSAACSELRTEVFARRVALQEQMRMERDQLQHEHDILEQRLGQETAAMKDELRGMFDDRKMAVRNEQRAMESKVQELNYKITVSLQADSKSDVEGVRWVLTRRVILTLGIIVMMVVGSLKLYSNSVHEREQEKKRRARMRNAASQTDDRPRAGEGNGDRMGDGGGVMLVREGDNPAFVSLG</sequence>
<name>A0AB34KDK8_9PEZI</name>
<feature type="transmembrane region" description="Helical" evidence="10">
    <location>
        <begin position="369"/>
        <end position="388"/>
    </location>
</feature>
<dbReference type="RefSeq" id="XP_069226172.1">
    <property type="nucleotide sequence ID" value="XM_069377053.1"/>
</dbReference>
<feature type="coiled-coil region" evidence="8">
    <location>
        <begin position="285"/>
        <end position="312"/>
    </location>
</feature>
<organism evidence="11 12">
    <name type="scientific">Cladosporium halotolerans</name>
    <dbReference type="NCBI Taxonomy" id="1052096"/>
    <lineage>
        <taxon>Eukaryota</taxon>
        <taxon>Fungi</taxon>
        <taxon>Dikarya</taxon>
        <taxon>Ascomycota</taxon>
        <taxon>Pezizomycotina</taxon>
        <taxon>Dothideomycetes</taxon>
        <taxon>Dothideomycetidae</taxon>
        <taxon>Cladosporiales</taxon>
        <taxon>Cladosporiaceae</taxon>
        <taxon>Cladosporium</taxon>
    </lineage>
</organism>
<dbReference type="PANTHER" id="PTHR14360">
    <property type="entry name" value="PROTEIN FMP32, MITOCHONDRIAL"/>
    <property type="match status" value="1"/>
</dbReference>
<dbReference type="PANTHER" id="PTHR14360:SF12">
    <property type="entry name" value="MOZ PROTEIN REPRESENTS A CHROMATIN-ASSOCIATED ACETYLTRANSFERASE"/>
    <property type="match status" value="1"/>
</dbReference>
<evidence type="ECO:0000256" key="7">
    <source>
        <dbReference type="ARBA" id="ARBA00023136"/>
    </source>
</evidence>
<feature type="compositionally biased region" description="Basic and acidic residues" evidence="9">
    <location>
        <begin position="81"/>
        <end position="98"/>
    </location>
</feature>
<evidence type="ECO:0008006" key="13">
    <source>
        <dbReference type="Google" id="ProtNLM"/>
    </source>
</evidence>
<evidence type="ECO:0000256" key="2">
    <source>
        <dbReference type="ARBA" id="ARBA00004370"/>
    </source>
</evidence>
<dbReference type="InterPro" id="IPR024461">
    <property type="entry name" value="CCDC90-like"/>
</dbReference>
<dbReference type="Gene3D" id="1.20.5.340">
    <property type="match status" value="1"/>
</dbReference>
<dbReference type="EMBL" id="JAAQHG020000040">
    <property type="protein sequence ID" value="KAL1583065.1"/>
    <property type="molecule type" value="Genomic_DNA"/>
</dbReference>
<evidence type="ECO:0000256" key="6">
    <source>
        <dbReference type="ARBA" id="ARBA00023128"/>
    </source>
</evidence>
<reference evidence="11 12" key="1">
    <citation type="journal article" date="2020" name="Microbiol. Resour. Announc.">
        <title>Draft Genome Sequence of a Cladosporium Species Isolated from the Mesophotic Ascidian Didemnum maculosum.</title>
        <authorList>
            <person name="Gioti A."/>
            <person name="Siaperas R."/>
            <person name="Nikolaivits E."/>
            <person name="Le Goff G."/>
            <person name="Ouazzani J."/>
            <person name="Kotoulas G."/>
            <person name="Topakas E."/>
        </authorList>
    </citation>
    <scope>NUCLEOTIDE SEQUENCE [LARGE SCALE GENOMIC DNA]</scope>
    <source>
        <strain evidence="11 12">TM138-S3</strain>
    </source>
</reference>
<evidence type="ECO:0000256" key="8">
    <source>
        <dbReference type="SAM" id="Coils"/>
    </source>
</evidence>
<protein>
    <recommendedName>
        <fullName evidence="13">MOZ protein represents a chromatin-associated acetyltransferase</fullName>
    </recommendedName>
</protein>
<comment type="caution">
    <text evidence="11">The sequence shown here is derived from an EMBL/GenBank/DDBJ whole genome shotgun (WGS) entry which is preliminary data.</text>
</comment>
<keyword evidence="7 10" id="KW-0472">Membrane</keyword>
<feature type="compositionally biased region" description="Basic and acidic residues" evidence="9">
    <location>
        <begin position="411"/>
        <end position="426"/>
    </location>
</feature>
<evidence type="ECO:0000256" key="1">
    <source>
        <dbReference type="ARBA" id="ARBA00004173"/>
    </source>
</evidence>
<evidence type="ECO:0000256" key="10">
    <source>
        <dbReference type="SAM" id="Phobius"/>
    </source>
</evidence>
<dbReference type="GO" id="GO:0016020">
    <property type="term" value="C:membrane"/>
    <property type="evidence" value="ECO:0007669"/>
    <property type="project" value="UniProtKB-SubCell"/>
</dbReference>
<feature type="compositionally biased region" description="Polar residues" evidence="9">
    <location>
        <begin position="109"/>
        <end position="121"/>
    </location>
</feature>
<feature type="region of interest" description="Disordered" evidence="9">
    <location>
        <begin position="19"/>
        <end position="184"/>
    </location>
</feature>
<dbReference type="Pfam" id="PF07798">
    <property type="entry name" value="CCDC90-like"/>
    <property type="match status" value="1"/>
</dbReference>
<dbReference type="AlphaFoldDB" id="A0AB34KDK8"/>
<proteinExistence type="predicted"/>
<keyword evidence="3 10" id="KW-0812">Transmembrane</keyword>
<dbReference type="GO" id="GO:0005739">
    <property type="term" value="C:mitochondrion"/>
    <property type="evidence" value="ECO:0007669"/>
    <property type="project" value="UniProtKB-SubCell"/>
</dbReference>
<evidence type="ECO:0000256" key="3">
    <source>
        <dbReference type="ARBA" id="ARBA00022692"/>
    </source>
</evidence>
<feature type="compositionally biased region" description="Basic and acidic residues" evidence="9">
    <location>
        <begin position="125"/>
        <end position="138"/>
    </location>
</feature>